<evidence type="ECO:0000313" key="1">
    <source>
        <dbReference type="EMBL" id="GFY10084.1"/>
    </source>
</evidence>
<comment type="caution">
    <text evidence="1">The sequence shown here is derived from an EMBL/GenBank/DDBJ whole genome shotgun (WGS) entry which is preliminary data.</text>
</comment>
<organism evidence="1 2">
    <name type="scientific">Trichonephila clavipes</name>
    <name type="common">Golden silk orbweaver</name>
    <name type="synonym">Nephila clavipes</name>
    <dbReference type="NCBI Taxonomy" id="2585209"/>
    <lineage>
        <taxon>Eukaryota</taxon>
        <taxon>Metazoa</taxon>
        <taxon>Ecdysozoa</taxon>
        <taxon>Arthropoda</taxon>
        <taxon>Chelicerata</taxon>
        <taxon>Arachnida</taxon>
        <taxon>Araneae</taxon>
        <taxon>Araneomorphae</taxon>
        <taxon>Entelegynae</taxon>
        <taxon>Araneoidea</taxon>
        <taxon>Nephilidae</taxon>
        <taxon>Trichonephila</taxon>
    </lineage>
</organism>
<dbReference type="Proteomes" id="UP000887159">
    <property type="component" value="Unassembled WGS sequence"/>
</dbReference>
<sequence length="123" mass="13801">MHWRHRFPMLFIKLSDTGIGSEDQTQSLEIELAIPFVPNRDPQILLNNPSSVRSCIIIHQNEVVTNSSSIWADIWIKDLIPISKTSYGSSMEHMQVSVATERDPCPNQDSTTSITVSFNSVGD</sequence>
<dbReference type="AlphaFoldDB" id="A0A8X6VEW4"/>
<name>A0A8X6VEW4_TRICX</name>
<gene>
    <name evidence="1" type="primary">AVEN_59532_1</name>
    <name evidence="1" type="ORF">TNCV_1946291</name>
</gene>
<proteinExistence type="predicted"/>
<protein>
    <submittedName>
        <fullName evidence="1">Uncharacterized protein</fullName>
    </submittedName>
</protein>
<accession>A0A8X6VEW4</accession>
<keyword evidence="2" id="KW-1185">Reference proteome</keyword>
<reference evidence="1" key="1">
    <citation type="submission" date="2020-08" db="EMBL/GenBank/DDBJ databases">
        <title>Multicomponent nature underlies the extraordinary mechanical properties of spider dragline silk.</title>
        <authorList>
            <person name="Kono N."/>
            <person name="Nakamura H."/>
            <person name="Mori M."/>
            <person name="Yoshida Y."/>
            <person name="Ohtoshi R."/>
            <person name="Malay A.D."/>
            <person name="Moran D.A.P."/>
            <person name="Tomita M."/>
            <person name="Numata K."/>
            <person name="Arakawa K."/>
        </authorList>
    </citation>
    <scope>NUCLEOTIDE SEQUENCE</scope>
</reference>
<dbReference type="EMBL" id="BMAU01021294">
    <property type="protein sequence ID" value="GFY10084.1"/>
    <property type="molecule type" value="Genomic_DNA"/>
</dbReference>
<evidence type="ECO:0000313" key="2">
    <source>
        <dbReference type="Proteomes" id="UP000887159"/>
    </source>
</evidence>